<protein>
    <recommendedName>
        <fullName evidence="9">ABC transmembrane type-1 domain-containing protein</fullName>
    </recommendedName>
</protein>
<feature type="transmembrane region" description="Helical" evidence="8">
    <location>
        <begin position="31"/>
        <end position="52"/>
    </location>
</feature>
<dbReference type="Pfam" id="PF00528">
    <property type="entry name" value="BPD_transp_1"/>
    <property type="match status" value="1"/>
</dbReference>
<sequence length="301" mass="32080">MRPGGGAPSSLRGPPVFRPPTQVDPKGHGSFVLIWSFAALLPVVGLVLWSVLSMQNFRLVWEPSLQAYYDVLASGRWEVTVRTLRIAAIVTLIEIVLAVPFALWIAKGTRSIAVRTTCLGLLTIPFFLSLASRTIVWRGILGLNGPLNAVLMHLGIVDQPLDWLLFSEFSVVLGLIGPYFPPMVFPLFLAFALIDDEVLEASKDLGAPPSFTFLHVILPLAMPGLGAGIVFTFVPMIGDPVVPALLGGGNVIVLSASVQSLLRILNYTVAAALSVLMLAILVAIIGAAGALSARMARGRLA</sequence>
<evidence type="ECO:0000313" key="11">
    <source>
        <dbReference type="Proteomes" id="UP000249299"/>
    </source>
</evidence>
<comment type="similarity">
    <text evidence="2">Belongs to the binding-protein-dependent transport system permease family. CysTW subfamily.</text>
</comment>
<organism evidence="10 11">
    <name type="scientific">Rhodobium orientis</name>
    <dbReference type="NCBI Taxonomy" id="34017"/>
    <lineage>
        <taxon>Bacteria</taxon>
        <taxon>Pseudomonadati</taxon>
        <taxon>Pseudomonadota</taxon>
        <taxon>Alphaproteobacteria</taxon>
        <taxon>Hyphomicrobiales</taxon>
        <taxon>Rhodobiaceae</taxon>
        <taxon>Rhodobium</taxon>
    </lineage>
</organism>
<evidence type="ECO:0000256" key="6">
    <source>
        <dbReference type="ARBA" id="ARBA00022989"/>
    </source>
</evidence>
<dbReference type="GO" id="GO:0055085">
    <property type="term" value="P:transmembrane transport"/>
    <property type="evidence" value="ECO:0007669"/>
    <property type="project" value="InterPro"/>
</dbReference>
<keyword evidence="7 8" id="KW-0472">Membrane</keyword>
<comment type="caution">
    <text evidence="10">The sequence shown here is derived from an EMBL/GenBank/DDBJ whole genome shotgun (WGS) entry which is preliminary data.</text>
</comment>
<keyword evidence="4" id="KW-1003">Cell membrane</keyword>
<dbReference type="AlphaFoldDB" id="A0A327JPN8"/>
<evidence type="ECO:0000256" key="3">
    <source>
        <dbReference type="ARBA" id="ARBA00022448"/>
    </source>
</evidence>
<evidence type="ECO:0000313" key="10">
    <source>
        <dbReference type="EMBL" id="RAI27546.1"/>
    </source>
</evidence>
<evidence type="ECO:0000256" key="4">
    <source>
        <dbReference type="ARBA" id="ARBA00022475"/>
    </source>
</evidence>
<feature type="transmembrane region" description="Helical" evidence="8">
    <location>
        <begin position="268"/>
        <end position="291"/>
    </location>
</feature>
<keyword evidence="11" id="KW-1185">Reference proteome</keyword>
<gene>
    <name evidence="10" type="ORF">CH339_09925</name>
</gene>
<evidence type="ECO:0000259" key="9">
    <source>
        <dbReference type="PROSITE" id="PS50928"/>
    </source>
</evidence>
<evidence type="ECO:0000256" key="5">
    <source>
        <dbReference type="ARBA" id="ARBA00022692"/>
    </source>
</evidence>
<name>A0A327JPN8_9HYPH</name>
<evidence type="ECO:0000256" key="8">
    <source>
        <dbReference type="RuleBase" id="RU363032"/>
    </source>
</evidence>
<evidence type="ECO:0000256" key="1">
    <source>
        <dbReference type="ARBA" id="ARBA00004651"/>
    </source>
</evidence>
<dbReference type="PANTHER" id="PTHR42929:SF1">
    <property type="entry name" value="INNER MEMBRANE ABC TRANSPORTER PERMEASE PROTEIN YDCU-RELATED"/>
    <property type="match status" value="1"/>
</dbReference>
<feature type="transmembrane region" description="Helical" evidence="8">
    <location>
        <begin position="136"/>
        <end position="157"/>
    </location>
</feature>
<keyword evidence="5 8" id="KW-0812">Transmembrane</keyword>
<dbReference type="GO" id="GO:0005886">
    <property type="term" value="C:plasma membrane"/>
    <property type="evidence" value="ECO:0007669"/>
    <property type="project" value="UniProtKB-SubCell"/>
</dbReference>
<evidence type="ECO:0000256" key="7">
    <source>
        <dbReference type="ARBA" id="ARBA00023136"/>
    </source>
</evidence>
<reference evidence="10 11" key="1">
    <citation type="submission" date="2017-07" db="EMBL/GenBank/DDBJ databases">
        <title>Draft Genome Sequences of Select Purple Nonsulfur Bacteria.</title>
        <authorList>
            <person name="Lasarre B."/>
            <person name="Mckinlay J.B."/>
        </authorList>
    </citation>
    <scope>NUCLEOTIDE SEQUENCE [LARGE SCALE GENOMIC DNA]</scope>
    <source>
        <strain evidence="10 11">DSM 11290</strain>
    </source>
</reference>
<dbReference type="PROSITE" id="PS50928">
    <property type="entry name" value="ABC_TM1"/>
    <property type="match status" value="1"/>
</dbReference>
<feature type="transmembrane region" description="Helical" evidence="8">
    <location>
        <begin position="241"/>
        <end position="262"/>
    </location>
</feature>
<feature type="transmembrane region" description="Helical" evidence="8">
    <location>
        <begin position="112"/>
        <end position="130"/>
    </location>
</feature>
<feature type="transmembrane region" description="Helical" evidence="8">
    <location>
        <begin position="169"/>
        <end position="193"/>
    </location>
</feature>
<dbReference type="Gene3D" id="1.10.3720.10">
    <property type="entry name" value="MetI-like"/>
    <property type="match status" value="1"/>
</dbReference>
<keyword evidence="3 8" id="KW-0813">Transport</keyword>
<evidence type="ECO:0000256" key="2">
    <source>
        <dbReference type="ARBA" id="ARBA00007069"/>
    </source>
</evidence>
<dbReference type="InterPro" id="IPR035906">
    <property type="entry name" value="MetI-like_sf"/>
</dbReference>
<proteinExistence type="inferred from homology"/>
<dbReference type="InterPro" id="IPR000515">
    <property type="entry name" value="MetI-like"/>
</dbReference>
<dbReference type="PANTHER" id="PTHR42929">
    <property type="entry name" value="INNER MEMBRANE ABC TRANSPORTER PERMEASE PROTEIN YDCU-RELATED-RELATED"/>
    <property type="match status" value="1"/>
</dbReference>
<feature type="domain" description="ABC transmembrane type-1" evidence="9">
    <location>
        <begin position="80"/>
        <end position="286"/>
    </location>
</feature>
<comment type="subcellular location">
    <subcellularLocation>
        <location evidence="1 8">Cell membrane</location>
        <topology evidence="1 8">Multi-pass membrane protein</topology>
    </subcellularLocation>
</comment>
<accession>A0A327JPN8</accession>
<dbReference type="CDD" id="cd06261">
    <property type="entry name" value="TM_PBP2"/>
    <property type="match status" value="1"/>
</dbReference>
<feature type="transmembrane region" description="Helical" evidence="8">
    <location>
        <begin position="86"/>
        <end position="105"/>
    </location>
</feature>
<dbReference type="OrthoDB" id="9807047at2"/>
<dbReference type="Proteomes" id="UP000249299">
    <property type="component" value="Unassembled WGS sequence"/>
</dbReference>
<dbReference type="SUPFAM" id="SSF161098">
    <property type="entry name" value="MetI-like"/>
    <property type="match status" value="1"/>
</dbReference>
<feature type="transmembrane region" description="Helical" evidence="8">
    <location>
        <begin position="213"/>
        <end position="234"/>
    </location>
</feature>
<dbReference type="EMBL" id="NPEV01000017">
    <property type="protein sequence ID" value="RAI27546.1"/>
    <property type="molecule type" value="Genomic_DNA"/>
</dbReference>
<keyword evidence="6 8" id="KW-1133">Transmembrane helix</keyword>